<dbReference type="GO" id="GO:0070006">
    <property type="term" value="F:metalloaminopeptidase activity"/>
    <property type="evidence" value="ECO:0007669"/>
    <property type="project" value="InterPro"/>
</dbReference>
<sequence>MDITFTTARRAPANAAVVAHGLTTEGLKSPPDGLDPNALRRLGFTAESGQVQMVPAGERLVAAVGLGAADGVDAGTLRKAGAALARAVRRQRSVATDLATASGLGAPEASRAVVEGMALALYQFGYKSAATRPKGDDALSRVVLVGSTAAGVRSSVEEASAIVAGVVLARDLVNEPGGTLTPPVFARRVARMARDKGLTVKVMDEAAIKRAGLGGLLGVNRGSTHPPRFVELTYRPSGRATATLALVGKGVTFDAGGLSIKPWQGMADMKTDMGGAAAVIGAMSTLAAVAPKVRVRGYLPMTDNMLGGDATRPGDVLTIRNGKTIEVLNTDAEGRLILADALSLASEAKPDAIVDLATLTGACMVALGPDIAGLMGRNDGFLAQVEAAAQRAGERVWRLPLPDDYRESFRSTVADMKNIGGNYGGALTAGLILGEFVAEGIPWAHLDIAGPARADSDSGELTEGGTGFGVRTLVELARAFEKPIAD</sequence>
<evidence type="ECO:0000256" key="6">
    <source>
        <dbReference type="ARBA" id="ARBA00022801"/>
    </source>
</evidence>
<organism evidence="8">
    <name type="scientific">marine metagenome</name>
    <dbReference type="NCBI Taxonomy" id="408172"/>
    <lineage>
        <taxon>unclassified sequences</taxon>
        <taxon>metagenomes</taxon>
        <taxon>ecological metagenomes</taxon>
    </lineage>
</organism>
<name>A0A381WNG5_9ZZZZ</name>
<evidence type="ECO:0000256" key="2">
    <source>
        <dbReference type="ARBA" id="ARBA00009528"/>
    </source>
</evidence>
<dbReference type="InterPro" id="IPR000819">
    <property type="entry name" value="Peptidase_M17_C"/>
</dbReference>
<dbReference type="CDD" id="cd00433">
    <property type="entry name" value="Peptidase_M17"/>
    <property type="match status" value="1"/>
</dbReference>
<keyword evidence="4" id="KW-0031">Aminopeptidase</keyword>
<dbReference type="GO" id="GO:0006508">
    <property type="term" value="P:proteolysis"/>
    <property type="evidence" value="ECO:0007669"/>
    <property type="project" value="UniProtKB-KW"/>
</dbReference>
<reference evidence="8" key="1">
    <citation type="submission" date="2018-05" db="EMBL/GenBank/DDBJ databases">
        <authorList>
            <person name="Lanie J.A."/>
            <person name="Ng W.-L."/>
            <person name="Kazmierczak K.M."/>
            <person name="Andrzejewski T.M."/>
            <person name="Davidsen T.M."/>
            <person name="Wayne K.J."/>
            <person name="Tettelin H."/>
            <person name="Glass J.I."/>
            <person name="Rusch D."/>
            <person name="Podicherti R."/>
            <person name="Tsui H.-C.T."/>
            <person name="Winkler M.E."/>
        </authorList>
    </citation>
    <scope>NUCLEOTIDE SEQUENCE</scope>
</reference>
<dbReference type="SUPFAM" id="SSF52949">
    <property type="entry name" value="Macro domain-like"/>
    <property type="match status" value="1"/>
</dbReference>
<dbReference type="PROSITE" id="PS00631">
    <property type="entry name" value="CYTOSOL_AP"/>
    <property type="match status" value="1"/>
</dbReference>
<dbReference type="PANTHER" id="PTHR11963">
    <property type="entry name" value="LEUCINE AMINOPEPTIDASE-RELATED"/>
    <property type="match status" value="1"/>
</dbReference>
<dbReference type="PANTHER" id="PTHR11963:SF23">
    <property type="entry name" value="CYTOSOL AMINOPEPTIDASE"/>
    <property type="match status" value="1"/>
</dbReference>
<gene>
    <name evidence="8" type="ORF">METZ01_LOCUS106920</name>
</gene>
<dbReference type="EC" id="3.4.11.1" evidence="3"/>
<dbReference type="HAMAP" id="MF_00181">
    <property type="entry name" value="Cytosol_peptidase_M17"/>
    <property type="match status" value="1"/>
</dbReference>
<dbReference type="InterPro" id="IPR043472">
    <property type="entry name" value="Macro_dom-like"/>
</dbReference>
<keyword evidence="6" id="KW-0378">Hydrolase</keyword>
<dbReference type="Pfam" id="PF00883">
    <property type="entry name" value="Peptidase_M17"/>
    <property type="match status" value="1"/>
</dbReference>
<evidence type="ECO:0000256" key="3">
    <source>
        <dbReference type="ARBA" id="ARBA00012565"/>
    </source>
</evidence>
<dbReference type="InterPro" id="IPR008283">
    <property type="entry name" value="Peptidase_M17_N"/>
</dbReference>
<protein>
    <recommendedName>
        <fullName evidence="3">leucyl aminopeptidase</fullName>
        <ecNumber evidence="3">3.4.11.1</ecNumber>
    </recommendedName>
</protein>
<keyword evidence="5" id="KW-0645">Protease</keyword>
<dbReference type="InterPro" id="IPR023042">
    <property type="entry name" value="Peptidase_M17_leu_NH2_pept"/>
</dbReference>
<dbReference type="PRINTS" id="PR00481">
    <property type="entry name" value="LAMNOPPTDASE"/>
</dbReference>
<accession>A0A381WNG5</accession>
<evidence type="ECO:0000313" key="8">
    <source>
        <dbReference type="EMBL" id="SVA54066.1"/>
    </source>
</evidence>
<comment type="catalytic activity">
    <reaction evidence="1">
        <text>Release of an N-terminal amino acid, Xaa-|-Yaa-, in which Xaa is preferably Leu, but may be other amino acids including Pro although not Arg or Lys, and Yaa may be Pro. Amino acid amides and methyl esters are also readily hydrolyzed, but rates on arylamides are exceedingly low.</text>
        <dbReference type="EC" id="3.4.11.1"/>
    </reaction>
</comment>
<dbReference type="InterPro" id="IPR011356">
    <property type="entry name" value="Leucine_aapep/pepB"/>
</dbReference>
<dbReference type="NCBIfam" id="NF002073">
    <property type="entry name" value="PRK00913.1-2"/>
    <property type="match status" value="1"/>
</dbReference>
<evidence type="ECO:0000256" key="5">
    <source>
        <dbReference type="ARBA" id="ARBA00022670"/>
    </source>
</evidence>
<dbReference type="Pfam" id="PF02789">
    <property type="entry name" value="Peptidase_M17_N"/>
    <property type="match status" value="1"/>
</dbReference>
<proteinExistence type="inferred from homology"/>
<dbReference type="SUPFAM" id="SSF53187">
    <property type="entry name" value="Zn-dependent exopeptidases"/>
    <property type="match status" value="1"/>
</dbReference>
<evidence type="ECO:0000259" key="7">
    <source>
        <dbReference type="PROSITE" id="PS00631"/>
    </source>
</evidence>
<dbReference type="Gene3D" id="3.40.220.10">
    <property type="entry name" value="Leucine Aminopeptidase, subunit E, domain 1"/>
    <property type="match status" value="1"/>
</dbReference>
<feature type="domain" description="Cytosol aminopeptidase" evidence="7">
    <location>
        <begin position="329"/>
        <end position="336"/>
    </location>
</feature>
<evidence type="ECO:0000256" key="4">
    <source>
        <dbReference type="ARBA" id="ARBA00022438"/>
    </source>
</evidence>
<dbReference type="GO" id="GO:0005737">
    <property type="term" value="C:cytoplasm"/>
    <property type="evidence" value="ECO:0007669"/>
    <property type="project" value="InterPro"/>
</dbReference>
<dbReference type="GO" id="GO:0030145">
    <property type="term" value="F:manganese ion binding"/>
    <property type="evidence" value="ECO:0007669"/>
    <property type="project" value="InterPro"/>
</dbReference>
<dbReference type="EMBL" id="UINC01012371">
    <property type="protein sequence ID" value="SVA54066.1"/>
    <property type="molecule type" value="Genomic_DNA"/>
</dbReference>
<evidence type="ECO:0000256" key="1">
    <source>
        <dbReference type="ARBA" id="ARBA00000135"/>
    </source>
</evidence>
<dbReference type="Gene3D" id="3.40.630.10">
    <property type="entry name" value="Zn peptidases"/>
    <property type="match status" value="1"/>
</dbReference>
<dbReference type="AlphaFoldDB" id="A0A381WNG5"/>
<comment type="similarity">
    <text evidence="2">Belongs to the peptidase M17 family.</text>
</comment>